<evidence type="ECO:0000256" key="1">
    <source>
        <dbReference type="ARBA" id="ARBA00022722"/>
    </source>
</evidence>
<evidence type="ECO:0000313" key="5">
    <source>
        <dbReference type="Proteomes" id="UP000085678"/>
    </source>
</evidence>
<dbReference type="STRING" id="7574.A0A1S3JQ40"/>
<dbReference type="GO" id="GO:0000175">
    <property type="term" value="F:3'-5'-RNA exonuclease activity"/>
    <property type="evidence" value="ECO:0007669"/>
    <property type="project" value="InterPro"/>
</dbReference>
<evidence type="ECO:0000256" key="2">
    <source>
        <dbReference type="ARBA" id="ARBA00022801"/>
    </source>
</evidence>
<dbReference type="InterPro" id="IPR047201">
    <property type="entry name" value="ERI-1_3'hExo-like"/>
</dbReference>
<reference evidence="6" key="1">
    <citation type="submission" date="2025-08" db="UniProtKB">
        <authorList>
            <consortium name="RefSeq"/>
        </authorList>
    </citation>
    <scope>IDENTIFICATION</scope>
    <source>
        <tissue evidence="6">Gonads</tissue>
    </source>
</reference>
<proteinExistence type="predicted"/>
<dbReference type="InterPro" id="IPR012337">
    <property type="entry name" value="RNaseH-like_sf"/>
</dbReference>
<dbReference type="KEGG" id="lak:106174874"/>
<dbReference type="AlphaFoldDB" id="A0A1S3JQ40"/>
<dbReference type="RefSeq" id="XP_013412069.1">
    <property type="nucleotide sequence ID" value="XM_013556615.1"/>
</dbReference>
<evidence type="ECO:0000313" key="6">
    <source>
        <dbReference type="RefSeq" id="XP_013412069.1"/>
    </source>
</evidence>
<organism evidence="5 6">
    <name type="scientific">Lingula anatina</name>
    <name type="common">Brachiopod</name>
    <name type="synonym">Lingula unguis</name>
    <dbReference type="NCBI Taxonomy" id="7574"/>
    <lineage>
        <taxon>Eukaryota</taxon>
        <taxon>Metazoa</taxon>
        <taxon>Spiralia</taxon>
        <taxon>Lophotrochozoa</taxon>
        <taxon>Brachiopoda</taxon>
        <taxon>Linguliformea</taxon>
        <taxon>Lingulata</taxon>
        <taxon>Lingulida</taxon>
        <taxon>Linguloidea</taxon>
        <taxon>Lingulidae</taxon>
        <taxon>Lingula</taxon>
    </lineage>
</organism>
<dbReference type="CDD" id="cd06133">
    <property type="entry name" value="ERI-1_3'hExo_like"/>
    <property type="match status" value="1"/>
</dbReference>
<dbReference type="PANTHER" id="PTHR23044:SF61">
    <property type="entry name" value="3'-5' EXORIBONUCLEASE 1-RELATED"/>
    <property type="match status" value="1"/>
</dbReference>
<dbReference type="InterPro" id="IPR036397">
    <property type="entry name" value="RNaseH_sf"/>
</dbReference>
<dbReference type="FunCoup" id="A0A1S3JQ40">
    <property type="interactions" value="1960"/>
</dbReference>
<gene>
    <name evidence="6" type="primary">LOC106174874</name>
</gene>
<dbReference type="InterPro" id="IPR051274">
    <property type="entry name" value="3-5_Exoribonuclease"/>
</dbReference>
<dbReference type="GO" id="GO:0003676">
    <property type="term" value="F:nucleic acid binding"/>
    <property type="evidence" value="ECO:0007669"/>
    <property type="project" value="InterPro"/>
</dbReference>
<dbReference type="PANTHER" id="PTHR23044">
    <property type="entry name" value="3'-5' EXONUCLEASE ERI1-RELATED"/>
    <property type="match status" value="1"/>
</dbReference>
<dbReference type="Pfam" id="PF00929">
    <property type="entry name" value="RNase_T"/>
    <property type="match status" value="1"/>
</dbReference>
<keyword evidence="1" id="KW-0540">Nuclease</keyword>
<dbReference type="OMA" id="GSHHLGF"/>
<evidence type="ECO:0000256" key="3">
    <source>
        <dbReference type="ARBA" id="ARBA00022839"/>
    </source>
</evidence>
<dbReference type="SUPFAM" id="SSF53098">
    <property type="entry name" value="Ribonuclease H-like"/>
    <property type="match status" value="1"/>
</dbReference>
<keyword evidence="2" id="KW-0378">Hydrolase</keyword>
<dbReference type="InterPro" id="IPR013520">
    <property type="entry name" value="Ribonucl_H"/>
</dbReference>
<dbReference type="Gene3D" id="3.30.420.10">
    <property type="entry name" value="Ribonuclease H-like superfamily/Ribonuclease H"/>
    <property type="match status" value="1"/>
</dbReference>
<dbReference type="SMART" id="SM00479">
    <property type="entry name" value="EXOIII"/>
    <property type="match status" value="1"/>
</dbReference>
<keyword evidence="3" id="KW-0269">Exonuclease</keyword>
<feature type="domain" description="Exonuclease" evidence="4">
    <location>
        <begin position="77"/>
        <end position="265"/>
    </location>
</feature>
<evidence type="ECO:0000259" key="4">
    <source>
        <dbReference type="SMART" id="SM00479"/>
    </source>
</evidence>
<dbReference type="Proteomes" id="UP000085678">
    <property type="component" value="Unplaced"/>
</dbReference>
<sequence length="275" mass="31518">MLLSVSRSVFLCRSVGIPQFICHARFLTNRSRSKSARPALKPTKKEPKVPVGRKSALDALREIEIAQKPTPKQLFDYFLVLDFEATCDDGSIVDEKVEVQEIIEFPVVKINSNTWKTEALFYHYVRPQVHPTLSAFCTKLTGILQPMVENQPDIKEVLKKFDTWMLKEGLLDDGVKFAFVTYGDWDLGKLLPRNCAYFNIPVPAYFKEWINIKRPVSDVTGIYPRSFFHALQVMNVEHIGRHHSGLDDVKNTANLLRAVAEKDYVFQITQWTAVN</sequence>
<accession>A0A1S3JQ40</accession>
<dbReference type="GeneID" id="106174874"/>
<protein>
    <submittedName>
        <fullName evidence="6">ERI1 exoribonuclease 3</fullName>
    </submittedName>
</protein>
<name>A0A1S3JQ40_LINAN</name>
<dbReference type="InParanoid" id="A0A1S3JQ40"/>
<keyword evidence="5" id="KW-1185">Reference proteome</keyword>
<dbReference type="OrthoDB" id="448399at2759"/>